<dbReference type="SUPFAM" id="SSF52058">
    <property type="entry name" value="L domain-like"/>
    <property type="match status" value="1"/>
</dbReference>
<dbReference type="AlphaFoldDB" id="A0A7S4PL97"/>
<dbReference type="InterPro" id="IPR032675">
    <property type="entry name" value="LRR_dom_sf"/>
</dbReference>
<evidence type="ECO:0000313" key="1">
    <source>
        <dbReference type="EMBL" id="CAE2337233.1"/>
    </source>
</evidence>
<organism evidence="1">
    <name type="scientific">Paramoeba aestuarina</name>
    <dbReference type="NCBI Taxonomy" id="180227"/>
    <lineage>
        <taxon>Eukaryota</taxon>
        <taxon>Amoebozoa</taxon>
        <taxon>Discosea</taxon>
        <taxon>Flabellinia</taxon>
        <taxon>Dactylopodida</taxon>
        <taxon>Paramoebidae</taxon>
        <taxon>Paramoeba</taxon>
    </lineage>
</organism>
<protein>
    <recommendedName>
        <fullName evidence="2">Leucine-rich repeat protein</fullName>
    </recommendedName>
</protein>
<dbReference type="PANTHER" id="PTHR48007">
    <property type="entry name" value="LEUCINE-RICH REPEAT RECEPTOR-LIKE PROTEIN KINASE PXC1"/>
    <property type="match status" value="1"/>
</dbReference>
<reference evidence="1" key="1">
    <citation type="submission" date="2021-01" db="EMBL/GenBank/DDBJ databases">
        <authorList>
            <person name="Corre E."/>
            <person name="Pelletier E."/>
            <person name="Niang G."/>
            <person name="Scheremetjew M."/>
            <person name="Finn R."/>
            <person name="Kale V."/>
            <person name="Holt S."/>
            <person name="Cochrane G."/>
            <person name="Meng A."/>
            <person name="Brown T."/>
            <person name="Cohen L."/>
        </authorList>
    </citation>
    <scope>NUCLEOTIDE SEQUENCE</scope>
    <source>
        <strain evidence="1">SoJaBio B1-5/56/2</strain>
    </source>
</reference>
<dbReference type="InterPro" id="IPR046959">
    <property type="entry name" value="PRK1-6/SRF4-like"/>
</dbReference>
<proteinExistence type="predicted"/>
<sequence>MHLAVVSLHASDTGLGKADKSLFSQQTLMEMLIAGFSSTQTLNVDLENPADISEWEGVSLDAISKNVQSIDWSNRQLEGSMLLMWLPPAIRVFNAKGNALGGSLSLVGLPNTLEDVSLLTNKLDGSLILTDLPESTQKLALSGNKFSGLVDLTRLPAGMAYLTLYHNFLEGPIDLTALPPHLEALYLHGNLFRGSVNLNNLPQSIETLNLSNNGELSGFIDRKLYPRARILTDQTGIKSV</sequence>
<dbReference type="PANTHER" id="PTHR48007:SF4">
    <property type="entry name" value="LEUCINE-RICH REPEAT RECEPTOR-LIKE PROTEIN KINASE PXC1"/>
    <property type="match status" value="1"/>
</dbReference>
<evidence type="ECO:0008006" key="2">
    <source>
        <dbReference type="Google" id="ProtNLM"/>
    </source>
</evidence>
<dbReference type="Gene3D" id="3.80.10.10">
    <property type="entry name" value="Ribonuclease Inhibitor"/>
    <property type="match status" value="1"/>
</dbReference>
<gene>
    <name evidence="1" type="ORF">NAES01612_LOCUS24693</name>
</gene>
<dbReference type="EMBL" id="HBKR01037838">
    <property type="protein sequence ID" value="CAE2337233.1"/>
    <property type="molecule type" value="Transcribed_RNA"/>
</dbReference>
<accession>A0A7S4PL97</accession>
<name>A0A7S4PL97_9EUKA</name>